<organism evidence="2 3">
    <name type="scientific">Pararge aegeria aegeria</name>
    <dbReference type="NCBI Taxonomy" id="348720"/>
    <lineage>
        <taxon>Eukaryota</taxon>
        <taxon>Metazoa</taxon>
        <taxon>Ecdysozoa</taxon>
        <taxon>Arthropoda</taxon>
        <taxon>Hexapoda</taxon>
        <taxon>Insecta</taxon>
        <taxon>Pterygota</taxon>
        <taxon>Neoptera</taxon>
        <taxon>Endopterygota</taxon>
        <taxon>Lepidoptera</taxon>
        <taxon>Glossata</taxon>
        <taxon>Ditrysia</taxon>
        <taxon>Papilionoidea</taxon>
        <taxon>Nymphalidae</taxon>
        <taxon>Satyrinae</taxon>
        <taxon>Satyrini</taxon>
        <taxon>Parargina</taxon>
        <taxon>Pararge</taxon>
    </lineage>
</organism>
<dbReference type="GO" id="GO:0015074">
    <property type="term" value="P:DNA integration"/>
    <property type="evidence" value="ECO:0007669"/>
    <property type="project" value="InterPro"/>
</dbReference>
<dbReference type="GO" id="GO:0071897">
    <property type="term" value="P:DNA biosynthetic process"/>
    <property type="evidence" value="ECO:0007669"/>
    <property type="project" value="UniProtKB-ARBA"/>
</dbReference>
<dbReference type="PROSITE" id="PS50994">
    <property type="entry name" value="INTEGRASE"/>
    <property type="match status" value="1"/>
</dbReference>
<dbReference type="Gene3D" id="3.30.70.270">
    <property type="match status" value="1"/>
</dbReference>
<evidence type="ECO:0000313" key="3">
    <source>
        <dbReference type="Proteomes" id="UP000838756"/>
    </source>
</evidence>
<dbReference type="InterPro" id="IPR008042">
    <property type="entry name" value="Retrotrans_Pao"/>
</dbReference>
<dbReference type="AlphaFoldDB" id="A0A8S4QZB9"/>
<dbReference type="SUPFAM" id="SSF53098">
    <property type="entry name" value="Ribonuclease H-like"/>
    <property type="match status" value="1"/>
</dbReference>
<keyword evidence="3" id="KW-1185">Reference proteome</keyword>
<dbReference type="GO" id="GO:0042575">
    <property type="term" value="C:DNA polymerase complex"/>
    <property type="evidence" value="ECO:0007669"/>
    <property type="project" value="UniProtKB-ARBA"/>
</dbReference>
<dbReference type="InterPro" id="IPR043502">
    <property type="entry name" value="DNA/RNA_pol_sf"/>
</dbReference>
<comment type="caution">
    <text evidence="2">The sequence shown here is derived from an EMBL/GenBank/DDBJ whole genome shotgun (WGS) entry which is preliminary data.</text>
</comment>
<dbReference type="PANTHER" id="PTHR47331:SF1">
    <property type="entry name" value="GAG-LIKE PROTEIN"/>
    <property type="match status" value="1"/>
</dbReference>
<dbReference type="InterPro" id="IPR036397">
    <property type="entry name" value="RNaseH_sf"/>
</dbReference>
<feature type="non-terminal residue" evidence="2">
    <location>
        <position position="1"/>
    </location>
</feature>
<dbReference type="GO" id="GO:0003676">
    <property type="term" value="F:nucleic acid binding"/>
    <property type="evidence" value="ECO:0007669"/>
    <property type="project" value="InterPro"/>
</dbReference>
<reference evidence="2" key="1">
    <citation type="submission" date="2022-03" db="EMBL/GenBank/DDBJ databases">
        <authorList>
            <person name="Lindestad O."/>
        </authorList>
    </citation>
    <scope>NUCLEOTIDE SEQUENCE</scope>
</reference>
<dbReference type="Gene3D" id="3.10.10.10">
    <property type="entry name" value="HIV Type 1 Reverse Transcriptase, subunit A, domain 1"/>
    <property type="match status" value="1"/>
</dbReference>
<dbReference type="Pfam" id="PF18701">
    <property type="entry name" value="DUF5641"/>
    <property type="match status" value="1"/>
</dbReference>
<dbReference type="PANTHER" id="PTHR47331">
    <property type="entry name" value="PHD-TYPE DOMAIN-CONTAINING PROTEIN"/>
    <property type="match status" value="1"/>
</dbReference>
<evidence type="ECO:0000259" key="1">
    <source>
        <dbReference type="PROSITE" id="PS50994"/>
    </source>
</evidence>
<dbReference type="InterPro" id="IPR043128">
    <property type="entry name" value="Rev_trsase/Diguanyl_cyclase"/>
</dbReference>
<proteinExistence type="predicted"/>
<protein>
    <submittedName>
        <fullName evidence="2">Jg21004 protein</fullName>
    </submittedName>
</protein>
<dbReference type="OrthoDB" id="5876180at2759"/>
<dbReference type="SUPFAM" id="SSF56672">
    <property type="entry name" value="DNA/RNA polymerases"/>
    <property type="match status" value="1"/>
</dbReference>
<feature type="domain" description="Integrase catalytic" evidence="1">
    <location>
        <begin position="530"/>
        <end position="712"/>
    </location>
</feature>
<gene>
    <name evidence="2" type="primary">jg21004</name>
    <name evidence="2" type="ORF">PAEG_LOCUS7340</name>
</gene>
<sequence>RKFLREPVFKDRYIDFMREYERLGHMTENKASANSCADTINYYLPHHSIVRESSLTTKQRTVFDASSPSSSGLSLNDIQMVGPTVQEDLYSILLRFRQHKYIVTGDIEKMYRAIELNPTQRSLQQIIFRYDPSEPLKTFTLNTLTYGTASAPYLATKCLVSLASSPSDISISRSIQRDFYVDDYLGGASTIDETIRICKGVIDTLKSAQFNLRKLKSNKQVILESIVPLYTESGNVLEISNSKNNKTLGLNWICDLDILSFSINIELHDTITKRHVLSVISQIFDPLGLVGPCIVEAKIIMQRLWIEQCSWDEEVSKEIQQSWMSFAKTLPILNNLKIPRWILNDDIITHEVHVFSDSSERAYGACLYVRSVSKSNLISVHLLTSKSRVAPIKPTTIPRLELCGSLLAARLCKKVLHSLTFPIEKCRFWCDSMIVLGWLKTPSTRLKSFVRNRVHEIQDSTKGHTWNYVPSKDNPADLLSRGLKADHISNSRLWWSGPTFLANNESEWPKVPNTNVNNDLPEIITCNLMLDVNPNANLFTDLIKNKSNLTKLKNIIGYIIRFIYNCKNNAKRSGYLTTQELQTSLNLIIHKAQLDMFPDEYEILKAGKTERAEVVKFLVKSDLQNQIAQEGIEFKFVPAYTPHFNGLAEAAVHSTKHHLKRLLQTTHLTYEEMATCLAQIEAVLNSRPLTPISSNPNDFTAITPAHFLIGRSLTSIPHPHIPDDANVNRLERYKRDETIKQHFWRRFSVEYIGLLQKKVKWTSSRRELKVGALVLIKEKALPPLLWSMGRIINVYPGSDGVARVAEIKTQRGTIRRAFNNICPFPEG</sequence>
<dbReference type="Pfam" id="PF05380">
    <property type="entry name" value="Peptidase_A17"/>
    <property type="match status" value="1"/>
</dbReference>
<dbReference type="InterPro" id="IPR012337">
    <property type="entry name" value="RNaseH-like_sf"/>
</dbReference>
<dbReference type="InterPro" id="IPR040676">
    <property type="entry name" value="DUF5641"/>
</dbReference>
<dbReference type="Proteomes" id="UP000838756">
    <property type="component" value="Unassembled WGS sequence"/>
</dbReference>
<accession>A0A8S4QZB9</accession>
<dbReference type="EMBL" id="CAKXAJ010021743">
    <property type="protein sequence ID" value="CAH2226645.1"/>
    <property type="molecule type" value="Genomic_DNA"/>
</dbReference>
<dbReference type="InterPro" id="IPR001584">
    <property type="entry name" value="Integrase_cat-core"/>
</dbReference>
<dbReference type="Gene3D" id="3.30.420.10">
    <property type="entry name" value="Ribonuclease H-like superfamily/Ribonuclease H"/>
    <property type="match status" value="1"/>
</dbReference>
<name>A0A8S4QZB9_9NEOP</name>
<evidence type="ECO:0000313" key="2">
    <source>
        <dbReference type="EMBL" id="CAH2226645.1"/>
    </source>
</evidence>